<dbReference type="WBParaSite" id="Pan_g22470.t1">
    <property type="protein sequence ID" value="Pan_g22470.t1"/>
    <property type="gene ID" value="Pan_g22470"/>
</dbReference>
<proteinExistence type="predicted"/>
<evidence type="ECO:0000256" key="1">
    <source>
        <dbReference type="SAM" id="MobiDB-lite"/>
    </source>
</evidence>
<accession>A0A7E4VM54</accession>
<dbReference type="Proteomes" id="UP000492821">
    <property type="component" value="Unassembled WGS sequence"/>
</dbReference>
<dbReference type="AlphaFoldDB" id="A0A7E4VM54"/>
<name>A0A7E4VM54_PANRE</name>
<reference evidence="3" key="2">
    <citation type="submission" date="2020-10" db="UniProtKB">
        <authorList>
            <consortium name="WormBaseParasite"/>
        </authorList>
    </citation>
    <scope>IDENTIFICATION</scope>
</reference>
<reference evidence="2" key="1">
    <citation type="journal article" date="2013" name="Genetics">
        <title>The draft genome and transcriptome of Panagrellus redivivus are shaped by the harsh demands of a free-living lifestyle.</title>
        <authorList>
            <person name="Srinivasan J."/>
            <person name="Dillman A.R."/>
            <person name="Macchietto M.G."/>
            <person name="Heikkinen L."/>
            <person name="Lakso M."/>
            <person name="Fracchia K.M."/>
            <person name="Antoshechkin I."/>
            <person name="Mortazavi A."/>
            <person name="Wong G."/>
            <person name="Sternberg P.W."/>
        </authorList>
    </citation>
    <scope>NUCLEOTIDE SEQUENCE [LARGE SCALE GENOMIC DNA]</scope>
    <source>
        <strain evidence="2">MT8872</strain>
    </source>
</reference>
<keyword evidence="2" id="KW-1185">Reference proteome</keyword>
<protein>
    <submittedName>
        <fullName evidence="3">BTB_2 domain-containing protein</fullName>
    </submittedName>
</protein>
<evidence type="ECO:0000313" key="3">
    <source>
        <dbReference type="WBParaSite" id="Pan_g22470.t1"/>
    </source>
</evidence>
<sequence>MDPLQPPIKGTSPASLVPNGRPSTSTLLTTTTSTSGTTDAIVLDNGVQYTPVARLYAKNGNEITLVDVQPVVTATFKTVTRYKDLRYND</sequence>
<organism evidence="2 3">
    <name type="scientific">Panagrellus redivivus</name>
    <name type="common">Microworm</name>
    <dbReference type="NCBI Taxonomy" id="6233"/>
    <lineage>
        <taxon>Eukaryota</taxon>
        <taxon>Metazoa</taxon>
        <taxon>Ecdysozoa</taxon>
        <taxon>Nematoda</taxon>
        <taxon>Chromadorea</taxon>
        <taxon>Rhabditida</taxon>
        <taxon>Tylenchina</taxon>
        <taxon>Panagrolaimomorpha</taxon>
        <taxon>Panagrolaimoidea</taxon>
        <taxon>Panagrolaimidae</taxon>
        <taxon>Panagrellus</taxon>
    </lineage>
</organism>
<feature type="region of interest" description="Disordered" evidence="1">
    <location>
        <begin position="1"/>
        <end position="34"/>
    </location>
</feature>
<evidence type="ECO:0000313" key="2">
    <source>
        <dbReference type="Proteomes" id="UP000492821"/>
    </source>
</evidence>
<feature type="compositionally biased region" description="Low complexity" evidence="1">
    <location>
        <begin position="23"/>
        <end position="34"/>
    </location>
</feature>